<proteinExistence type="predicted"/>
<organism evidence="2 3">
    <name type="scientific">Noviherbaspirillum humi</name>
    <dbReference type="NCBI Taxonomy" id="1688639"/>
    <lineage>
        <taxon>Bacteria</taxon>
        <taxon>Pseudomonadati</taxon>
        <taxon>Pseudomonadota</taxon>
        <taxon>Betaproteobacteria</taxon>
        <taxon>Burkholderiales</taxon>
        <taxon>Oxalobacteraceae</taxon>
        <taxon>Noviherbaspirillum</taxon>
    </lineage>
</organism>
<reference evidence="2 3" key="1">
    <citation type="submission" date="2017-06" db="EMBL/GenBank/DDBJ databases">
        <authorList>
            <person name="Kim H.J."/>
            <person name="Triplett B.A."/>
        </authorList>
    </citation>
    <scope>NUCLEOTIDE SEQUENCE [LARGE SCALE GENOMIC DNA]</scope>
    <source>
        <strain evidence="2 3">U15</strain>
    </source>
</reference>
<feature type="chain" id="PRO_5013280597" description="Lipoprotein" evidence="1">
    <location>
        <begin position="26"/>
        <end position="88"/>
    </location>
</feature>
<feature type="signal peptide" evidence="1">
    <location>
        <begin position="1"/>
        <end position="25"/>
    </location>
</feature>
<gene>
    <name evidence="2" type="ORF">SAMN06265795_107152</name>
</gene>
<name>A0A239HT54_9BURK</name>
<keyword evidence="3" id="KW-1185">Reference proteome</keyword>
<dbReference type="EMBL" id="FZOT01000007">
    <property type="protein sequence ID" value="SNS84375.1"/>
    <property type="molecule type" value="Genomic_DNA"/>
</dbReference>
<dbReference type="RefSeq" id="WP_089399736.1">
    <property type="nucleotide sequence ID" value="NZ_FZOT01000007.1"/>
</dbReference>
<dbReference type="AlphaFoldDB" id="A0A239HT54"/>
<accession>A0A239HT54</accession>
<dbReference type="OrthoDB" id="9181538at2"/>
<evidence type="ECO:0008006" key="4">
    <source>
        <dbReference type="Google" id="ProtNLM"/>
    </source>
</evidence>
<protein>
    <recommendedName>
        <fullName evidence="4">Lipoprotein</fullName>
    </recommendedName>
</protein>
<dbReference type="PROSITE" id="PS51257">
    <property type="entry name" value="PROKAR_LIPOPROTEIN"/>
    <property type="match status" value="1"/>
</dbReference>
<evidence type="ECO:0000313" key="2">
    <source>
        <dbReference type="EMBL" id="SNS84375.1"/>
    </source>
</evidence>
<keyword evidence="1" id="KW-0732">Signal</keyword>
<sequence length="88" mass="10084">MKSKRAIPACIGLVLLAGCTTTAERAQQASREMEQMMQTYGPACERLGYGRNSNEWRDCVLRLSEKDDMARYGYYGSPFPGPWPRRRF</sequence>
<evidence type="ECO:0000313" key="3">
    <source>
        <dbReference type="Proteomes" id="UP000198284"/>
    </source>
</evidence>
<evidence type="ECO:0000256" key="1">
    <source>
        <dbReference type="SAM" id="SignalP"/>
    </source>
</evidence>
<dbReference type="Proteomes" id="UP000198284">
    <property type="component" value="Unassembled WGS sequence"/>
</dbReference>